<dbReference type="CDD" id="cd00093">
    <property type="entry name" value="HTH_XRE"/>
    <property type="match status" value="1"/>
</dbReference>
<dbReference type="Pfam" id="PF01381">
    <property type="entry name" value="HTH_3"/>
    <property type="match status" value="1"/>
</dbReference>
<evidence type="ECO:0000313" key="2">
    <source>
        <dbReference type="EMBL" id="PWK77272.1"/>
    </source>
</evidence>
<dbReference type="AlphaFoldDB" id="A0A316HQW8"/>
<protein>
    <submittedName>
        <fullName evidence="2">Helix-turn-helix protein</fullName>
    </submittedName>
</protein>
<dbReference type="Gene3D" id="1.10.260.40">
    <property type="entry name" value="lambda repressor-like DNA-binding domains"/>
    <property type="match status" value="1"/>
</dbReference>
<comment type="caution">
    <text evidence="2">The sequence shown here is derived from an EMBL/GenBank/DDBJ whole genome shotgun (WGS) entry which is preliminary data.</text>
</comment>
<dbReference type="EMBL" id="QGHA01000005">
    <property type="protein sequence ID" value="PWK77272.1"/>
    <property type="molecule type" value="Genomic_DNA"/>
</dbReference>
<evidence type="ECO:0000313" key="3">
    <source>
        <dbReference type="Proteomes" id="UP000245678"/>
    </source>
</evidence>
<dbReference type="InterPro" id="IPR010982">
    <property type="entry name" value="Lambda_DNA-bd_dom_sf"/>
</dbReference>
<accession>A0A316HQW8</accession>
<feature type="domain" description="HTH cro/C1-type" evidence="1">
    <location>
        <begin position="14"/>
        <end position="72"/>
    </location>
</feature>
<dbReference type="SUPFAM" id="SSF47413">
    <property type="entry name" value="lambda repressor-like DNA-binding domains"/>
    <property type="match status" value="1"/>
</dbReference>
<proteinExistence type="predicted"/>
<reference evidence="2 3" key="1">
    <citation type="submission" date="2018-05" db="EMBL/GenBank/DDBJ databases">
        <title>Genomic Encyclopedia of Archaeal and Bacterial Type Strains, Phase II (KMG-II): from individual species to whole genera.</title>
        <authorList>
            <person name="Goeker M."/>
        </authorList>
    </citation>
    <scope>NUCLEOTIDE SEQUENCE [LARGE SCALE GENOMIC DNA]</scope>
    <source>
        <strain evidence="2 3">DSM 19975</strain>
    </source>
</reference>
<evidence type="ECO:0000259" key="1">
    <source>
        <dbReference type="PROSITE" id="PS50943"/>
    </source>
</evidence>
<organism evidence="2 3">
    <name type="scientific">Mucilaginibacter oryzae</name>
    <dbReference type="NCBI Taxonomy" id="468058"/>
    <lineage>
        <taxon>Bacteria</taxon>
        <taxon>Pseudomonadati</taxon>
        <taxon>Bacteroidota</taxon>
        <taxon>Sphingobacteriia</taxon>
        <taxon>Sphingobacteriales</taxon>
        <taxon>Sphingobacteriaceae</taxon>
        <taxon>Mucilaginibacter</taxon>
    </lineage>
</organism>
<dbReference type="PROSITE" id="PS50943">
    <property type="entry name" value="HTH_CROC1"/>
    <property type="match status" value="1"/>
</dbReference>
<dbReference type="Proteomes" id="UP000245678">
    <property type="component" value="Unassembled WGS sequence"/>
</dbReference>
<dbReference type="InterPro" id="IPR001387">
    <property type="entry name" value="Cro/C1-type_HTH"/>
</dbReference>
<dbReference type="SMART" id="SM00530">
    <property type="entry name" value="HTH_XRE"/>
    <property type="match status" value="1"/>
</dbReference>
<sequence>MKEQQMSDQIGAQIREARSAQNMTRQQLADKCGISPARVAKAENYSRNVSIGTLQVIIEKGLGLKFEISFEF</sequence>
<keyword evidence="3" id="KW-1185">Reference proteome</keyword>
<dbReference type="RefSeq" id="WP_109608662.1">
    <property type="nucleotide sequence ID" value="NZ_QGHA01000005.1"/>
</dbReference>
<name>A0A316HQW8_9SPHI</name>
<gene>
    <name evidence="2" type="ORF">LX99_03083</name>
</gene>
<dbReference type="GO" id="GO:0003677">
    <property type="term" value="F:DNA binding"/>
    <property type="evidence" value="ECO:0007669"/>
    <property type="project" value="InterPro"/>
</dbReference>